<proteinExistence type="predicted"/>
<comment type="caution">
    <text evidence="3">The sequence shown here is derived from an EMBL/GenBank/DDBJ whole genome shotgun (WGS) entry which is preliminary data.</text>
</comment>
<dbReference type="EMBL" id="JASBRG010000007">
    <property type="protein sequence ID" value="MDI3321921.1"/>
    <property type="molecule type" value="Genomic_DNA"/>
</dbReference>
<evidence type="ECO:0000256" key="2">
    <source>
        <dbReference type="ARBA" id="ARBA00022679"/>
    </source>
</evidence>
<dbReference type="RefSeq" id="WP_282336027.1">
    <property type="nucleotide sequence ID" value="NZ_JASBRG010000007.1"/>
</dbReference>
<dbReference type="GO" id="GO:0016757">
    <property type="term" value="F:glycosyltransferase activity"/>
    <property type="evidence" value="ECO:0007669"/>
    <property type="project" value="UniProtKB-KW"/>
</dbReference>
<accession>A0ABT6RHN0</accession>
<gene>
    <name evidence="3" type="ORF">QJ048_19170</name>
</gene>
<keyword evidence="2 3" id="KW-0808">Transferase</keyword>
<reference evidence="3 4" key="1">
    <citation type="submission" date="2023-05" db="EMBL/GenBank/DDBJ databases">
        <title>Genome sequence of Pinibacter sp. MAH-24.</title>
        <authorList>
            <person name="Huq M.A."/>
        </authorList>
    </citation>
    <scope>NUCLEOTIDE SEQUENCE [LARGE SCALE GENOMIC DNA]</scope>
    <source>
        <strain evidence="3 4">MAH-24</strain>
    </source>
</reference>
<organism evidence="3 4">
    <name type="scientific">Pinibacter soli</name>
    <dbReference type="NCBI Taxonomy" id="3044211"/>
    <lineage>
        <taxon>Bacteria</taxon>
        <taxon>Pseudomonadati</taxon>
        <taxon>Bacteroidota</taxon>
        <taxon>Chitinophagia</taxon>
        <taxon>Chitinophagales</taxon>
        <taxon>Chitinophagaceae</taxon>
        <taxon>Pinibacter</taxon>
    </lineage>
</organism>
<evidence type="ECO:0000313" key="4">
    <source>
        <dbReference type="Proteomes" id="UP001226434"/>
    </source>
</evidence>
<evidence type="ECO:0000256" key="1">
    <source>
        <dbReference type="ARBA" id="ARBA00022676"/>
    </source>
</evidence>
<dbReference type="PANTHER" id="PTHR30160:SF1">
    <property type="entry name" value="LIPOPOLYSACCHARIDE 1,2-N-ACETYLGLUCOSAMINETRANSFERASE-RELATED"/>
    <property type="match status" value="1"/>
</dbReference>
<dbReference type="InterPro" id="IPR051199">
    <property type="entry name" value="LPS_LOS_Heptosyltrfase"/>
</dbReference>
<dbReference type="Gene3D" id="3.40.50.2000">
    <property type="entry name" value="Glycogen Phosphorylase B"/>
    <property type="match status" value="2"/>
</dbReference>
<dbReference type="Proteomes" id="UP001226434">
    <property type="component" value="Unassembled WGS sequence"/>
</dbReference>
<dbReference type="EC" id="2.4.-.-" evidence="3"/>
<dbReference type="CDD" id="cd03789">
    <property type="entry name" value="GT9_LPS_heptosyltransferase"/>
    <property type="match status" value="1"/>
</dbReference>
<dbReference type="PANTHER" id="PTHR30160">
    <property type="entry name" value="TETRAACYLDISACCHARIDE 4'-KINASE-RELATED"/>
    <property type="match status" value="1"/>
</dbReference>
<keyword evidence="1 3" id="KW-0328">Glycosyltransferase</keyword>
<sequence>MPQQFLVIQTAFIGDVVLATGIIEKLHAYFPDASIDFLVRKGNEGLLKGHPFIRETLVWNKKEGKLRNLKKMLHIIQSKKYDKVINVQRYAATGILTAFSGAKEKIGYDKNPLSFLFTTKVKHIFSDAQHPIHEIDRCNDLIKHFTDDKVFKPRLYPTAEDENAVAQYKKGEYICVAPASVWFTKQYPAVKWISFLQKIPKHIHVYLLGAPSDKGLCEEIINGCPSVKITDLSGKLSFLQSAALMKGSIMNYVNDSAPMHFASSVNAPVAAVYCSTVPYFGFGPLSDKKTIIEVEEKLTCRPCGIHGYKACPLKHFKCAMEIKDEQLLRELKINNLSSY</sequence>
<evidence type="ECO:0000313" key="3">
    <source>
        <dbReference type="EMBL" id="MDI3321921.1"/>
    </source>
</evidence>
<keyword evidence="4" id="KW-1185">Reference proteome</keyword>
<name>A0ABT6RHN0_9BACT</name>
<dbReference type="Pfam" id="PF01075">
    <property type="entry name" value="Glyco_transf_9"/>
    <property type="match status" value="1"/>
</dbReference>
<protein>
    <submittedName>
        <fullName evidence="3">Glycosyltransferase family 9 protein</fullName>
        <ecNumber evidence="3">2.4.-.-</ecNumber>
    </submittedName>
</protein>
<dbReference type="SUPFAM" id="SSF53756">
    <property type="entry name" value="UDP-Glycosyltransferase/glycogen phosphorylase"/>
    <property type="match status" value="1"/>
</dbReference>
<dbReference type="InterPro" id="IPR002201">
    <property type="entry name" value="Glyco_trans_9"/>
</dbReference>